<comment type="caution">
    <text evidence="9">The sequence shown here is derived from an EMBL/GenBank/DDBJ whole genome shotgun (WGS) entry which is preliminary data.</text>
</comment>
<protein>
    <recommendedName>
        <fullName evidence="6">Transcription repressor</fullName>
    </recommendedName>
    <alternativeName>
        <fullName evidence="6">Ovate family protein</fullName>
    </alternativeName>
</protein>
<feature type="compositionally biased region" description="Polar residues" evidence="7">
    <location>
        <begin position="125"/>
        <end position="135"/>
    </location>
</feature>
<keyword evidence="5 6" id="KW-0539">Nucleus</keyword>
<reference evidence="9 10" key="1">
    <citation type="journal article" date="2020" name="Nat. Commun.">
        <title>Genome of Tripterygium wilfordii and identification of cytochrome P450 involved in triptolide biosynthesis.</title>
        <authorList>
            <person name="Tu L."/>
            <person name="Su P."/>
            <person name="Zhang Z."/>
            <person name="Gao L."/>
            <person name="Wang J."/>
            <person name="Hu T."/>
            <person name="Zhou J."/>
            <person name="Zhang Y."/>
            <person name="Zhao Y."/>
            <person name="Liu Y."/>
            <person name="Song Y."/>
            <person name="Tong Y."/>
            <person name="Lu Y."/>
            <person name="Yang J."/>
            <person name="Xu C."/>
            <person name="Jia M."/>
            <person name="Peters R.J."/>
            <person name="Huang L."/>
            <person name="Gao W."/>
        </authorList>
    </citation>
    <scope>NUCLEOTIDE SEQUENCE [LARGE SCALE GENOMIC DNA]</scope>
    <source>
        <strain evidence="10">cv. XIE 37</strain>
        <tissue evidence="9">Leaf</tissue>
    </source>
</reference>
<dbReference type="Proteomes" id="UP000593562">
    <property type="component" value="Unassembled WGS sequence"/>
</dbReference>
<dbReference type="OrthoDB" id="1928390at2759"/>
<feature type="domain" description="OVATE" evidence="8">
    <location>
        <begin position="253"/>
        <end position="312"/>
    </location>
</feature>
<feature type="region of interest" description="Disordered" evidence="7">
    <location>
        <begin position="117"/>
        <end position="170"/>
    </location>
</feature>
<evidence type="ECO:0000256" key="4">
    <source>
        <dbReference type="ARBA" id="ARBA00023163"/>
    </source>
</evidence>
<comment type="subcellular location">
    <subcellularLocation>
        <location evidence="1 6">Nucleus</location>
    </subcellularLocation>
</comment>
<keyword evidence="10" id="KW-1185">Reference proteome</keyword>
<evidence type="ECO:0000313" key="10">
    <source>
        <dbReference type="Proteomes" id="UP000593562"/>
    </source>
</evidence>
<evidence type="ECO:0000256" key="2">
    <source>
        <dbReference type="ARBA" id="ARBA00022491"/>
    </source>
</evidence>
<dbReference type="InterPro" id="IPR006458">
    <property type="entry name" value="Ovate_C"/>
</dbReference>
<dbReference type="PANTHER" id="PTHR33057">
    <property type="entry name" value="TRANSCRIPTION REPRESSOR OFP7-RELATED"/>
    <property type="match status" value="1"/>
</dbReference>
<dbReference type="Pfam" id="PF04844">
    <property type="entry name" value="Ovate"/>
    <property type="match status" value="1"/>
</dbReference>
<accession>A0A7J7D342</accession>
<feature type="compositionally biased region" description="Acidic residues" evidence="7">
    <location>
        <begin position="152"/>
        <end position="161"/>
    </location>
</feature>
<dbReference type="InParanoid" id="A0A7J7D342"/>
<keyword evidence="4 6" id="KW-0804">Transcription</keyword>
<comment type="function">
    <text evidence="6">Transcriptional repressor that regulates multiple aspects of plant growth and development.</text>
</comment>
<evidence type="ECO:0000256" key="1">
    <source>
        <dbReference type="ARBA" id="ARBA00004123"/>
    </source>
</evidence>
<evidence type="ECO:0000256" key="3">
    <source>
        <dbReference type="ARBA" id="ARBA00023015"/>
    </source>
</evidence>
<dbReference type="PROSITE" id="PS51754">
    <property type="entry name" value="OVATE"/>
    <property type="match status" value="1"/>
</dbReference>
<dbReference type="GO" id="GO:0005634">
    <property type="term" value="C:nucleus"/>
    <property type="evidence" value="ECO:0007669"/>
    <property type="project" value="UniProtKB-SubCell"/>
</dbReference>
<dbReference type="GO" id="GO:0045892">
    <property type="term" value="P:negative regulation of DNA-templated transcription"/>
    <property type="evidence" value="ECO:0007669"/>
    <property type="project" value="UniProtKB-UniRule"/>
</dbReference>
<keyword evidence="2 6" id="KW-0678">Repressor</keyword>
<dbReference type="InterPro" id="IPR038933">
    <property type="entry name" value="Ovate"/>
</dbReference>
<gene>
    <name evidence="9" type="ORF">HS088_TW11G00838</name>
</gene>
<proteinExistence type="predicted"/>
<evidence type="ECO:0000259" key="8">
    <source>
        <dbReference type="PROSITE" id="PS51754"/>
    </source>
</evidence>
<evidence type="ECO:0000313" key="9">
    <source>
        <dbReference type="EMBL" id="KAF5740760.1"/>
    </source>
</evidence>
<sequence>MAKGFKLKLSRVIPSLQFCRHKHPSTFPENPIIAKYRPSPVNPKTREIAYPNVPAPPPSTPEDSFVKCRVFNKIAYVGCGSGSSTCIEHSSSEYCSSESIEPRYVINYEPEPRRKTFSETAFPGETNSDTSQISVTRRKCKKKGNENGWFSSEEEETEESTESIQSSSMTFSNNSSYDFNQAIEITMAKSDTDECRPTKNKKGNVKKIQKLKRHVSFSKGKILKNESQVRVMRQRKTIIPCAVEGKVKESVAVVKKSVDPYEDFKMSMLEMILEKQMFEANDLEQLLQCFLSLNSRQYHVVIVEAFKEIWEVLFSDG</sequence>
<name>A0A7J7D342_TRIWF</name>
<keyword evidence="3 6" id="KW-0805">Transcription regulation</keyword>
<organism evidence="9 10">
    <name type="scientific">Tripterygium wilfordii</name>
    <name type="common">Thunder God vine</name>
    <dbReference type="NCBI Taxonomy" id="458696"/>
    <lineage>
        <taxon>Eukaryota</taxon>
        <taxon>Viridiplantae</taxon>
        <taxon>Streptophyta</taxon>
        <taxon>Embryophyta</taxon>
        <taxon>Tracheophyta</taxon>
        <taxon>Spermatophyta</taxon>
        <taxon>Magnoliopsida</taxon>
        <taxon>eudicotyledons</taxon>
        <taxon>Gunneridae</taxon>
        <taxon>Pentapetalae</taxon>
        <taxon>rosids</taxon>
        <taxon>fabids</taxon>
        <taxon>Celastrales</taxon>
        <taxon>Celastraceae</taxon>
        <taxon>Tripterygium</taxon>
    </lineage>
</organism>
<dbReference type="EMBL" id="JAAARO010000011">
    <property type="protein sequence ID" value="KAF5740760.1"/>
    <property type="molecule type" value="Genomic_DNA"/>
</dbReference>
<evidence type="ECO:0000256" key="5">
    <source>
        <dbReference type="ARBA" id="ARBA00023242"/>
    </source>
</evidence>
<dbReference type="AlphaFoldDB" id="A0A7J7D342"/>
<dbReference type="PANTHER" id="PTHR33057:SF224">
    <property type="entry name" value="TRANSCRIPTION REPRESSOR"/>
    <property type="match status" value="1"/>
</dbReference>
<evidence type="ECO:0000256" key="6">
    <source>
        <dbReference type="RuleBase" id="RU367028"/>
    </source>
</evidence>
<evidence type="ECO:0000256" key="7">
    <source>
        <dbReference type="SAM" id="MobiDB-lite"/>
    </source>
</evidence>
<dbReference type="NCBIfam" id="TIGR01568">
    <property type="entry name" value="A_thal_3678"/>
    <property type="match status" value="1"/>
</dbReference>